<accession>A0ACA9NUW5</accession>
<dbReference type="Proteomes" id="UP000789860">
    <property type="component" value="Unassembled WGS sequence"/>
</dbReference>
<feature type="non-terminal residue" evidence="1">
    <location>
        <position position="1"/>
    </location>
</feature>
<name>A0ACA9NUW5_9GLOM</name>
<evidence type="ECO:0000313" key="1">
    <source>
        <dbReference type="EMBL" id="CAG8677339.1"/>
    </source>
</evidence>
<evidence type="ECO:0000313" key="2">
    <source>
        <dbReference type="Proteomes" id="UP000789860"/>
    </source>
</evidence>
<feature type="non-terminal residue" evidence="1">
    <location>
        <position position="111"/>
    </location>
</feature>
<proteinExistence type="predicted"/>
<protein>
    <submittedName>
        <fullName evidence="1">1821_t:CDS:1</fullName>
    </submittedName>
</protein>
<gene>
    <name evidence="1" type="ORF">SCALOS_LOCUS9595</name>
</gene>
<reference evidence="1" key="1">
    <citation type="submission" date="2021-06" db="EMBL/GenBank/DDBJ databases">
        <authorList>
            <person name="Kallberg Y."/>
            <person name="Tangrot J."/>
            <person name="Rosling A."/>
        </authorList>
    </citation>
    <scope>NUCLEOTIDE SEQUENCE</scope>
    <source>
        <strain evidence="1">AU212A</strain>
    </source>
</reference>
<organism evidence="1 2">
    <name type="scientific">Scutellospora calospora</name>
    <dbReference type="NCBI Taxonomy" id="85575"/>
    <lineage>
        <taxon>Eukaryota</taxon>
        <taxon>Fungi</taxon>
        <taxon>Fungi incertae sedis</taxon>
        <taxon>Mucoromycota</taxon>
        <taxon>Glomeromycotina</taxon>
        <taxon>Glomeromycetes</taxon>
        <taxon>Diversisporales</taxon>
        <taxon>Gigasporaceae</taxon>
        <taxon>Scutellospora</taxon>
    </lineage>
</organism>
<keyword evidence="2" id="KW-1185">Reference proteome</keyword>
<dbReference type="EMBL" id="CAJVPM010030681">
    <property type="protein sequence ID" value="CAG8677339.1"/>
    <property type="molecule type" value="Genomic_DNA"/>
</dbReference>
<comment type="caution">
    <text evidence="1">The sequence shown here is derived from an EMBL/GenBank/DDBJ whole genome shotgun (WGS) entry which is preliminary data.</text>
</comment>
<sequence>HSAYNPVERSMASLLTKLAGIVLPVNKHSTYLDSQSKDNIFGKLVITEYVDIENVKKCNDIKYCSSKQCEKAASLLASNDSFLPSLVIEKDSHYINSIHLLEYLDKPKILG</sequence>